<accession>A0A5B7GVW1</accession>
<dbReference type="AlphaFoldDB" id="A0A5B7GVW1"/>
<dbReference type="Proteomes" id="UP000324222">
    <property type="component" value="Unassembled WGS sequence"/>
</dbReference>
<gene>
    <name evidence="1" type="ORF">E2C01_058546</name>
</gene>
<organism evidence="1 2">
    <name type="scientific">Portunus trituberculatus</name>
    <name type="common">Swimming crab</name>
    <name type="synonym">Neptunus trituberculatus</name>
    <dbReference type="NCBI Taxonomy" id="210409"/>
    <lineage>
        <taxon>Eukaryota</taxon>
        <taxon>Metazoa</taxon>
        <taxon>Ecdysozoa</taxon>
        <taxon>Arthropoda</taxon>
        <taxon>Crustacea</taxon>
        <taxon>Multicrustacea</taxon>
        <taxon>Malacostraca</taxon>
        <taxon>Eumalacostraca</taxon>
        <taxon>Eucarida</taxon>
        <taxon>Decapoda</taxon>
        <taxon>Pleocyemata</taxon>
        <taxon>Brachyura</taxon>
        <taxon>Eubrachyura</taxon>
        <taxon>Portunoidea</taxon>
        <taxon>Portunidae</taxon>
        <taxon>Portuninae</taxon>
        <taxon>Portunus</taxon>
    </lineage>
</organism>
<proteinExistence type="predicted"/>
<evidence type="ECO:0000313" key="1">
    <source>
        <dbReference type="EMBL" id="MPC64431.1"/>
    </source>
</evidence>
<sequence length="66" mass="7877">MSHKEMDYEELINALLLLLDDSEEEDCLVSKVRQRRWEHKQLLLDRLLRGAHKNAMEVEIRTLSNT</sequence>
<dbReference type="EMBL" id="VSRR010022089">
    <property type="protein sequence ID" value="MPC64431.1"/>
    <property type="molecule type" value="Genomic_DNA"/>
</dbReference>
<keyword evidence="2" id="KW-1185">Reference proteome</keyword>
<protein>
    <submittedName>
        <fullName evidence="1">Uncharacterized protein</fullName>
    </submittedName>
</protein>
<name>A0A5B7GVW1_PORTR</name>
<reference evidence="1 2" key="1">
    <citation type="submission" date="2019-05" db="EMBL/GenBank/DDBJ databases">
        <title>Another draft genome of Portunus trituberculatus and its Hox gene families provides insights of decapod evolution.</title>
        <authorList>
            <person name="Jeong J.-H."/>
            <person name="Song I."/>
            <person name="Kim S."/>
            <person name="Choi T."/>
            <person name="Kim D."/>
            <person name="Ryu S."/>
            <person name="Kim W."/>
        </authorList>
    </citation>
    <scope>NUCLEOTIDE SEQUENCE [LARGE SCALE GENOMIC DNA]</scope>
    <source>
        <tissue evidence="1">Muscle</tissue>
    </source>
</reference>
<comment type="caution">
    <text evidence="1">The sequence shown here is derived from an EMBL/GenBank/DDBJ whole genome shotgun (WGS) entry which is preliminary data.</text>
</comment>
<evidence type="ECO:0000313" key="2">
    <source>
        <dbReference type="Proteomes" id="UP000324222"/>
    </source>
</evidence>